<dbReference type="SUPFAM" id="SSF52266">
    <property type="entry name" value="SGNH hydrolase"/>
    <property type="match status" value="1"/>
</dbReference>
<dbReference type="AlphaFoldDB" id="A0A445I4T0"/>
<reference evidence="1 2" key="1">
    <citation type="submission" date="2018-09" db="EMBL/GenBank/DDBJ databases">
        <title>A high-quality reference genome of wild soybean provides a powerful tool to mine soybean genomes.</title>
        <authorList>
            <person name="Xie M."/>
            <person name="Chung C.Y.L."/>
            <person name="Li M.-W."/>
            <person name="Wong F.-L."/>
            <person name="Chan T.-F."/>
            <person name="Lam H.-M."/>
        </authorList>
    </citation>
    <scope>NUCLEOTIDE SEQUENCE [LARGE SCALE GENOMIC DNA]</scope>
    <source>
        <strain evidence="2">cv. W05</strain>
        <tissue evidence="1">Hypocotyl of etiolated seedlings</tissue>
    </source>
</reference>
<dbReference type="PANTHER" id="PTHR14209">
    <property type="entry name" value="ISOAMYL ACETATE-HYDROLYZING ESTERASE 1"/>
    <property type="match status" value="1"/>
</dbReference>
<keyword evidence="2" id="KW-1185">Reference proteome</keyword>
<protein>
    <submittedName>
        <fullName evidence="1">GDSL esterase/lipase CPRD49</fullName>
    </submittedName>
</protein>
<evidence type="ECO:0000313" key="2">
    <source>
        <dbReference type="Proteomes" id="UP000289340"/>
    </source>
</evidence>
<dbReference type="EMBL" id="QZWG01000011">
    <property type="protein sequence ID" value="RZB80996.1"/>
    <property type="molecule type" value="Genomic_DNA"/>
</dbReference>
<proteinExistence type="predicted"/>
<dbReference type="Proteomes" id="UP000289340">
    <property type="component" value="Chromosome 11"/>
</dbReference>
<organism evidence="1 2">
    <name type="scientific">Glycine soja</name>
    <name type="common">Wild soybean</name>
    <dbReference type="NCBI Taxonomy" id="3848"/>
    <lineage>
        <taxon>Eukaryota</taxon>
        <taxon>Viridiplantae</taxon>
        <taxon>Streptophyta</taxon>
        <taxon>Embryophyta</taxon>
        <taxon>Tracheophyta</taxon>
        <taxon>Spermatophyta</taxon>
        <taxon>Magnoliopsida</taxon>
        <taxon>eudicotyledons</taxon>
        <taxon>Gunneridae</taxon>
        <taxon>Pentapetalae</taxon>
        <taxon>rosids</taxon>
        <taxon>fabids</taxon>
        <taxon>Fabales</taxon>
        <taxon>Fabaceae</taxon>
        <taxon>Papilionoideae</taxon>
        <taxon>50 kb inversion clade</taxon>
        <taxon>NPAAA clade</taxon>
        <taxon>indigoferoid/millettioid clade</taxon>
        <taxon>Phaseoleae</taxon>
        <taxon>Glycine</taxon>
        <taxon>Glycine subgen. Soja</taxon>
    </lineage>
</organism>
<gene>
    <name evidence="1" type="ORF">D0Y65_030657</name>
</gene>
<dbReference type="InterPro" id="IPR045136">
    <property type="entry name" value="Iah1-like"/>
</dbReference>
<evidence type="ECO:0000313" key="1">
    <source>
        <dbReference type="EMBL" id="RZB80996.1"/>
    </source>
</evidence>
<comment type="caution">
    <text evidence="1">The sequence shown here is derived from an EMBL/GenBank/DDBJ whole genome shotgun (WGS) entry which is preliminary data.</text>
</comment>
<dbReference type="PANTHER" id="PTHR14209:SF38">
    <property type="entry name" value="GDSL-LIKE LIPASE_ACYLHYDROLASE"/>
    <property type="match status" value="1"/>
</dbReference>
<dbReference type="InterPro" id="IPR036514">
    <property type="entry name" value="SGNH_hydro_sf"/>
</dbReference>
<sequence>MCVVQVLDEILYFGGNDSLVPHPSGLGQHVPLQECIENMRKIVIHLKSLSKKTRILFLGGPSVNEAQIYGTSVLQGQRLRNNEPRRIYSEACLELCSEMNIIAIDRWSTLWEPCLWEQYSGKRDPMCYEHGPL</sequence>
<dbReference type="Gramene" id="XM_028332708.1">
    <property type="protein sequence ID" value="XP_028188509.1"/>
    <property type="gene ID" value="LOC114374979"/>
</dbReference>
<name>A0A445I4T0_GLYSO</name>
<dbReference type="Gene3D" id="3.40.50.1110">
    <property type="entry name" value="SGNH hydrolase"/>
    <property type="match status" value="1"/>
</dbReference>
<accession>A0A445I4T0</accession>